<organism evidence="1 2">
    <name type="scientific">Hyaloscypha bicolor E</name>
    <dbReference type="NCBI Taxonomy" id="1095630"/>
    <lineage>
        <taxon>Eukaryota</taxon>
        <taxon>Fungi</taxon>
        <taxon>Dikarya</taxon>
        <taxon>Ascomycota</taxon>
        <taxon>Pezizomycotina</taxon>
        <taxon>Leotiomycetes</taxon>
        <taxon>Helotiales</taxon>
        <taxon>Hyaloscyphaceae</taxon>
        <taxon>Hyaloscypha</taxon>
        <taxon>Hyaloscypha bicolor</taxon>
    </lineage>
</organism>
<accession>A0A2J6ST05</accession>
<dbReference type="EMBL" id="KZ613866">
    <property type="protein sequence ID" value="PMD53921.1"/>
    <property type="molecule type" value="Genomic_DNA"/>
</dbReference>
<evidence type="ECO:0000313" key="2">
    <source>
        <dbReference type="Proteomes" id="UP000235371"/>
    </source>
</evidence>
<evidence type="ECO:0000313" key="1">
    <source>
        <dbReference type="EMBL" id="PMD53921.1"/>
    </source>
</evidence>
<dbReference type="AlphaFoldDB" id="A0A2J6ST05"/>
<dbReference type="InParanoid" id="A0A2J6ST05"/>
<dbReference type="OrthoDB" id="3564644at2759"/>
<dbReference type="GeneID" id="36578543"/>
<proteinExistence type="predicted"/>
<evidence type="ECO:0008006" key="3">
    <source>
        <dbReference type="Google" id="ProtNLM"/>
    </source>
</evidence>
<dbReference type="STRING" id="1095630.A0A2J6ST05"/>
<dbReference type="RefSeq" id="XP_024730825.1">
    <property type="nucleotide sequence ID" value="XM_024870461.1"/>
</dbReference>
<keyword evidence="2" id="KW-1185">Reference proteome</keyword>
<gene>
    <name evidence="1" type="ORF">K444DRAFT_132089</name>
</gene>
<dbReference type="Proteomes" id="UP000235371">
    <property type="component" value="Unassembled WGS sequence"/>
</dbReference>
<protein>
    <recommendedName>
        <fullName evidence="3">Reverse transcriptase domain-containing protein</fullName>
    </recommendedName>
</protein>
<reference evidence="1 2" key="1">
    <citation type="submission" date="2016-04" db="EMBL/GenBank/DDBJ databases">
        <title>A degradative enzymes factory behind the ericoid mycorrhizal symbiosis.</title>
        <authorList>
            <consortium name="DOE Joint Genome Institute"/>
            <person name="Martino E."/>
            <person name="Morin E."/>
            <person name="Grelet G."/>
            <person name="Kuo A."/>
            <person name="Kohler A."/>
            <person name="Daghino S."/>
            <person name="Barry K."/>
            <person name="Choi C."/>
            <person name="Cichocki N."/>
            <person name="Clum A."/>
            <person name="Copeland A."/>
            <person name="Hainaut M."/>
            <person name="Haridas S."/>
            <person name="Labutti K."/>
            <person name="Lindquist E."/>
            <person name="Lipzen A."/>
            <person name="Khouja H.-R."/>
            <person name="Murat C."/>
            <person name="Ohm R."/>
            <person name="Olson A."/>
            <person name="Spatafora J."/>
            <person name="Veneault-Fourrey C."/>
            <person name="Henrissat B."/>
            <person name="Grigoriev I."/>
            <person name="Martin F."/>
            <person name="Perotto S."/>
        </authorList>
    </citation>
    <scope>NUCLEOTIDE SEQUENCE [LARGE SCALE GENOMIC DNA]</scope>
    <source>
        <strain evidence="1 2">E</strain>
    </source>
</reference>
<feature type="non-terminal residue" evidence="1">
    <location>
        <position position="1"/>
    </location>
</feature>
<sequence length="53" mass="5983">MGMKYCPAKFKMSITVALRKPGKDNYSQPKSYRPIALMNMMGKILDIAFARGI</sequence>
<name>A0A2J6ST05_9HELO</name>